<dbReference type="GeneID" id="98055239"/>
<evidence type="ECO:0000313" key="9">
    <source>
        <dbReference type="EMBL" id="NYG05329.1"/>
    </source>
</evidence>
<dbReference type="InterPro" id="IPR051539">
    <property type="entry name" value="T4SS-coupling_protein"/>
</dbReference>
<dbReference type="Gene3D" id="3.40.50.300">
    <property type="entry name" value="P-loop containing nucleotide triphosphate hydrolases"/>
    <property type="match status" value="1"/>
</dbReference>
<evidence type="ECO:0000256" key="2">
    <source>
        <dbReference type="ARBA" id="ARBA00022475"/>
    </source>
</evidence>
<dbReference type="GO" id="GO:0005886">
    <property type="term" value="C:plasma membrane"/>
    <property type="evidence" value="ECO:0007669"/>
    <property type="project" value="UniProtKB-SubCell"/>
</dbReference>
<evidence type="ECO:0000313" key="12">
    <source>
        <dbReference type="Proteomes" id="UP000549695"/>
    </source>
</evidence>
<evidence type="ECO:0000256" key="4">
    <source>
        <dbReference type="ARBA" id="ARBA00022989"/>
    </source>
</evidence>
<evidence type="ECO:0000313" key="11">
    <source>
        <dbReference type="Proteomes" id="UP000232453"/>
    </source>
</evidence>
<keyword evidence="4 7" id="KW-1133">Transmembrane helix</keyword>
<evidence type="ECO:0000259" key="8">
    <source>
        <dbReference type="Pfam" id="PF12696"/>
    </source>
</evidence>
<dbReference type="CDD" id="cd01127">
    <property type="entry name" value="TrwB_TraG_TraD_VirD4"/>
    <property type="match status" value="1"/>
</dbReference>
<accession>A0AA44UV94</accession>
<dbReference type="PANTHER" id="PTHR37937:SF1">
    <property type="entry name" value="CONJUGATIVE TRANSFER: DNA TRANSPORT"/>
    <property type="match status" value="1"/>
</dbReference>
<dbReference type="InterPro" id="IPR032689">
    <property type="entry name" value="TraG-D_C"/>
</dbReference>
<dbReference type="Pfam" id="PF12696">
    <property type="entry name" value="TraG-D_C"/>
    <property type="match status" value="1"/>
</dbReference>
<accession>A0A852W8U9</accession>
<reference evidence="9 12" key="1">
    <citation type="submission" date="2020-07" db="EMBL/GenBank/DDBJ databases">
        <title>Sequencing the genomes of 1000 actinobacteria strains.</title>
        <authorList>
            <person name="Klenk H.-P."/>
        </authorList>
    </citation>
    <scope>NUCLEOTIDE SEQUENCE [LARGE SCALE GENOMIC DNA]</scope>
    <source>
        <strain evidence="10 11">DSM 44104</strain>
        <strain evidence="9 12">DSM 44749</strain>
    </source>
</reference>
<evidence type="ECO:0000256" key="7">
    <source>
        <dbReference type="SAM" id="Phobius"/>
    </source>
</evidence>
<dbReference type="RefSeq" id="WP_157818121.1">
    <property type="nucleotide sequence ID" value="NZ_BAAAJZ010000009.1"/>
</dbReference>
<dbReference type="SUPFAM" id="SSF52540">
    <property type="entry name" value="P-loop containing nucleoside triphosphate hydrolases"/>
    <property type="match status" value="1"/>
</dbReference>
<evidence type="ECO:0000313" key="10">
    <source>
        <dbReference type="EMBL" id="PKB41362.1"/>
    </source>
</evidence>
<dbReference type="Proteomes" id="UP000549695">
    <property type="component" value="Unassembled WGS sequence"/>
</dbReference>
<dbReference type="EMBL" id="PHUJ01000001">
    <property type="protein sequence ID" value="PKB41362.1"/>
    <property type="molecule type" value="Genomic_DNA"/>
</dbReference>
<evidence type="ECO:0000256" key="1">
    <source>
        <dbReference type="ARBA" id="ARBA00004651"/>
    </source>
</evidence>
<feature type="domain" description="TraD/TraG TraM recognition site" evidence="8">
    <location>
        <begin position="436"/>
        <end position="555"/>
    </location>
</feature>
<gene>
    <name evidence="10" type="ORF">ATL51_0024</name>
    <name evidence="9" type="ORF">HDA37_005683</name>
</gene>
<name>A0A852W8U9_PSEA5</name>
<keyword evidence="2" id="KW-1003">Cell membrane</keyword>
<feature type="transmembrane region" description="Helical" evidence="7">
    <location>
        <begin position="82"/>
        <end position="106"/>
    </location>
</feature>
<dbReference type="InterPro" id="IPR027417">
    <property type="entry name" value="P-loop_NTPase"/>
</dbReference>
<dbReference type="EMBL" id="JACCCZ010000002">
    <property type="protein sequence ID" value="NYG05329.1"/>
    <property type="molecule type" value="Genomic_DNA"/>
</dbReference>
<dbReference type="AlphaFoldDB" id="A0A852W8U9"/>
<evidence type="ECO:0000256" key="3">
    <source>
        <dbReference type="ARBA" id="ARBA00022692"/>
    </source>
</evidence>
<dbReference type="Proteomes" id="UP000232453">
    <property type="component" value="Unassembled WGS sequence"/>
</dbReference>
<evidence type="ECO:0000256" key="5">
    <source>
        <dbReference type="ARBA" id="ARBA00023136"/>
    </source>
</evidence>
<feature type="region of interest" description="Disordered" evidence="6">
    <location>
        <begin position="594"/>
        <end position="629"/>
    </location>
</feature>
<comment type="caution">
    <text evidence="9">The sequence shown here is derived from an EMBL/GenBank/DDBJ whole genome shotgun (WGS) entry which is preliminary data.</text>
</comment>
<keyword evidence="12" id="KW-1185">Reference proteome</keyword>
<feature type="transmembrane region" description="Helical" evidence="7">
    <location>
        <begin position="20"/>
        <end position="41"/>
    </location>
</feature>
<sequence>MTRTRAPRPWAEDLALPVTALGFALFATLVVEIAAVMTGLLSGAPRLLLVGFGDLTALIRSSLGATPPPDSTLAYLTRQSTLFLSCTVAAAIVLAAAAAVLGRWWWRSWGPTKPGHATRAQIRAELSLRACRTSATRLRPSLTPAEIRTAAPGEVGIPLPTGPTGPLWAPLETTTGTLAPTQTGKSRRWLTPLCLEAPGALLCSTTKPDLLMLTALARSRRPMPGPILVFDLTGTVNWPAKLRWSPLRGCDDDITAWDRARMLVEASALAVETGDGRGSGNDRVFRQRAVGVVGAYLLAAALSGGDLARLAAWATDREAARSAVTILQGHVRYRAYGDALEAELNMVPQTADAVWLSVRRALAPFADRRIRELCNHSPAGSYDVERFIASGGSLYLVAAENDAHAAPVMTTIVAEWIDTAREMGLRYPKKRLDPPATAVLDELPAATPVPDLPTTQADSLSRGVIIHWAAQSKAQLETTYGPQKAVTLLDNSSLMAVWGGLKDPSTLQWLSTILGEHERTRLQEPTGGLWNGARGATRSHERIHTYQPAEVRTLDRGQVLLVFRHLLAIQARTVDPFDRPDGAQLRRDVDTIESGRIPIDAHGYPVSGTHLPRPEPRPSPYPGSRPLHW</sequence>
<keyword evidence="5 7" id="KW-0472">Membrane</keyword>
<protein>
    <submittedName>
        <fullName evidence="10">TraM-binding TraD/TraG-like protein</fullName>
    </submittedName>
    <submittedName>
        <fullName evidence="9">Type IV secretory pathway TraG/TraD family ATPase VirD4</fullName>
    </submittedName>
</protein>
<keyword evidence="3 7" id="KW-0812">Transmembrane</keyword>
<evidence type="ECO:0000256" key="6">
    <source>
        <dbReference type="SAM" id="MobiDB-lite"/>
    </source>
</evidence>
<organism evidence="9 12">
    <name type="scientific">Pseudonocardia alni</name>
    <name type="common">Amycolata alni</name>
    <dbReference type="NCBI Taxonomy" id="33907"/>
    <lineage>
        <taxon>Bacteria</taxon>
        <taxon>Bacillati</taxon>
        <taxon>Actinomycetota</taxon>
        <taxon>Actinomycetes</taxon>
        <taxon>Pseudonocardiales</taxon>
        <taxon>Pseudonocardiaceae</taxon>
        <taxon>Pseudonocardia</taxon>
    </lineage>
</organism>
<dbReference type="PANTHER" id="PTHR37937">
    <property type="entry name" value="CONJUGATIVE TRANSFER: DNA TRANSPORT"/>
    <property type="match status" value="1"/>
</dbReference>
<proteinExistence type="predicted"/>
<comment type="subcellular location">
    <subcellularLocation>
        <location evidence="1">Cell membrane</location>
        <topology evidence="1">Multi-pass membrane protein</topology>
    </subcellularLocation>
</comment>